<evidence type="ECO:0000256" key="6">
    <source>
        <dbReference type="PROSITE-ProRule" id="PRU00176"/>
    </source>
</evidence>
<dbReference type="AlphaFoldDB" id="A0A2P6P0L9"/>
<dbReference type="PANTHER" id="PTHR48030">
    <property type="entry name" value="SPLICING FACTOR 3B SUBUNIT 4"/>
    <property type="match status" value="1"/>
</dbReference>
<evidence type="ECO:0000256" key="2">
    <source>
        <dbReference type="ARBA" id="ARBA00008363"/>
    </source>
</evidence>
<evidence type="ECO:0000256" key="7">
    <source>
        <dbReference type="SAM" id="MobiDB-lite"/>
    </source>
</evidence>
<reference evidence="9 10" key="1">
    <citation type="journal article" date="2018" name="Genome Biol. Evol.">
        <title>Multiple Roots of Fruiting Body Formation in Amoebozoa.</title>
        <authorList>
            <person name="Hillmann F."/>
            <person name="Forbes G."/>
            <person name="Novohradska S."/>
            <person name="Ferling I."/>
            <person name="Riege K."/>
            <person name="Groth M."/>
            <person name="Westermann M."/>
            <person name="Marz M."/>
            <person name="Spaller T."/>
            <person name="Winckler T."/>
            <person name="Schaap P."/>
            <person name="Glockner G."/>
        </authorList>
    </citation>
    <scope>NUCLEOTIDE SEQUENCE [LARGE SCALE GENOMIC DNA]</scope>
    <source>
        <strain evidence="9 10">Jena</strain>
    </source>
</reference>
<dbReference type="SUPFAM" id="SSF54928">
    <property type="entry name" value="RNA-binding domain, RBD"/>
    <property type="match status" value="1"/>
</dbReference>
<dbReference type="PANTHER" id="PTHR48030:SF3">
    <property type="entry name" value="SPLICING FACTOR 3B SUBUNIT 4"/>
    <property type="match status" value="1"/>
</dbReference>
<name>A0A2P6P0L9_9EUKA</name>
<dbReference type="InterPro" id="IPR012677">
    <property type="entry name" value="Nucleotide-bd_a/b_plait_sf"/>
</dbReference>
<dbReference type="SMART" id="SM00360">
    <property type="entry name" value="RRM"/>
    <property type="match status" value="2"/>
</dbReference>
<evidence type="ECO:0000256" key="3">
    <source>
        <dbReference type="ARBA" id="ARBA00022737"/>
    </source>
</evidence>
<dbReference type="FunCoup" id="A0A2P6P0L9">
    <property type="interactions" value="214"/>
</dbReference>
<dbReference type="GO" id="GO:0071011">
    <property type="term" value="C:precatalytic spliceosome"/>
    <property type="evidence" value="ECO:0007669"/>
    <property type="project" value="TreeGrafter"/>
</dbReference>
<dbReference type="GO" id="GO:0048026">
    <property type="term" value="P:positive regulation of mRNA splicing, via spliceosome"/>
    <property type="evidence" value="ECO:0007669"/>
    <property type="project" value="TreeGrafter"/>
</dbReference>
<keyword evidence="5" id="KW-0539">Nucleus</keyword>
<evidence type="ECO:0000313" key="10">
    <source>
        <dbReference type="Proteomes" id="UP000241769"/>
    </source>
</evidence>
<dbReference type="EMBL" id="MDYQ01000001">
    <property type="protein sequence ID" value="PRP89744.1"/>
    <property type="molecule type" value="Genomic_DNA"/>
</dbReference>
<dbReference type="InterPro" id="IPR034158">
    <property type="entry name" value="SF3B4_RRM1"/>
</dbReference>
<dbReference type="Gene3D" id="3.30.70.330">
    <property type="match status" value="2"/>
</dbReference>
<proteinExistence type="inferred from homology"/>
<protein>
    <submittedName>
        <fullName evidence="9">Splicing factor 3B subunit 4</fullName>
    </submittedName>
</protein>
<dbReference type="Pfam" id="PF00076">
    <property type="entry name" value="RRM_1"/>
    <property type="match status" value="2"/>
</dbReference>
<evidence type="ECO:0000256" key="1">
    <source>
        <dbReference type="ARBA" id="ARBA00004123"/>
    </source>
</evidence>
<dbReference type="InterPro" id="IPR052084">
    <property type="entry name" value="SF3B4_spliceosome_assoc"/>
</dbReference>
<keyword evidence="3" id="KW-0677">Repeat</keyword>
<dbReference type="GO" id="GO:0005730">
    <property type="term" value="C:nucleolus"/>
    <property type="evidence" value="ECO:0007669"/>
    <property type="project" value="TreeGrafter"/>
</dbReference>
<comment type="subcellular location">
    <subcellularLocation>
        <location evidence="1">Nucleus</location>
    </subcellularLocation>
</comment>
<dbReference type="GO" id="GO:0003723">
    <property type="term" value="F:RNA binding"/>
    <property type="evidence" value="ECO:0007669"/>
    <property type="project" value="UniProtKB-UniRule"/>
</dbReference>
<feature type="domain" description="RRM" evidence="8">
    <location>
        <begin position="120"/>
        <end position="198"/>
    </location>
</feature>
<gene>
    <name evidence="9" type="ORF">PROFUN_00086</name>
</gene>
<comment type="similarity">
    <text evidence="2">Belongs to the SF3B4 family.</text>
</comment>
<dbReference type="InParanoid" id="A0A2P6P0L9"/>
<dbReference type="FunFam" id="3.30.70.330:FF:000505">
    <property type="entry name" value="Splicing factor 3B subunit 4"/>
    <property type="match status" value="1"/>
</dbReference>
<sequence>MDNHEDFSIDVTVRRTARWRLAVEISWKERNQEATCWVGDLDTQVTDSLLWELMIQAGPVANVHMPKDKLSGSHSGYGFVEFASEEDADYAIMIMSNVKLFGKPIRVNRASDKGQLDIGANIFVGNLSQDVDEKLLAETFASFGGITATPKIMRDEGGGSKGFGFLSFDTFEASDASIAAMNGQFFGGRQISVTYALRKGSKTERHGSQAERTLAARNPRVKASQLQAAQAPPPPTFAPPMPAYPGGFPGQGMGMPYGMMPPGGMMPQGMAYPTYGGFQ</sequence>
<evidence type="ECO:0000259" key="8">
    <source>
        <dbReference type="PROSITE" id="PS50102"/>
    </source>
</evidence>
<evidence type="ECO:0000256" key="5">
    <source>
        <dbReference type="ARBA" id="ARBA00023242"/>
    </source>
</evidence>
<dbReference type="InterPro" id="IPR000504">
    <property type="entry name" value="RRM_dom"/>
</dbReference>
<feature type="region of interest" description="Disordered" evidence="7">
    <location>
        <begin position="199"/>
        <end position="239"/>
    </location>
</feature>
<dbReference type="CDD" id="cd12334">
    <property type="entry name" value="RRM1_SF3B4"/>
    <property type="match status" value="1"/>
</dbReference>
<keyword evidence="4 6" id="KW-0694">RNA-binding</keyword>
<dbReference type="PROSITE" id="PS50102">
    <property type="entry name" value="RRM"/>
    <property type="match status" value="2"/>
</dbReference>
<dbReference type="Proteomes" id="UP000241769">
    <property type="component" value="Unassembled WGS sequence"/>
</dbReference>
<comment type="caution">
    <text evidence="9">The sequence shown here is derived from an EMBL/GenBank/DDBJ whole genome shotgun (WGS) entry which is preliminary data.</text>
</comment>
<evidence type="ECO:0000313" key="9">
    <source>
        <dbReference type="EMBL" id="PRP89744.1"/>
    </source>
</evidence>
<feature type="domain" description="RRM" evidence="8">
    <location>
        <begin position="34"/>
        <end position="112"/>
    </location>
</feature>
<organism evidence="9 10">
    <name type="scientific">Planoprotostelium fungivorum</name>
    <dbReference type="NCBI Taxonomy" id="1890364"/>
    <lineage>
        <taxon>Eukaryota</taxon>
        <taxon>Amoebozoa</taxon>
        <taxon>Evosea</taxon>
        <taxon>Variosea</taxon>
        <taxon>Cavosteliida</taxon>
        <taxon>Cavosteliaceae</taxon>
        <taxon>Planoprotostelium</taxon>
    </lineage>
</organism>
<dbReference type="OrthoDB" id="10259687at2759"/>
<accession>A0A2P6P0L9</accession>
<evidence type="ECO:0000256" key="4">
    <source>
        <dbReference type="ARBA" id="ARBA00022884"/>
    </source>
</evidence>
<dbReference type="InterPro" id="IPR035979">
    <property type="entry name" value="RBD_domain_sf"/>
</dbReference>
<dbReference type="STRING" id="1890364.A0A2P6P0L9"/>
<keyword evidence="10" id="KW-1185">Reference proteome</keyword>